<dbReference type="Gene3D" id="3.40.50.720">
    <property type="entry name" value="NAD(P)-binding Rossmann-like Domain"/>
    <property type="match status" value="1"/>
</dbReference>
<accession>A0A932I0U3</accession>
<evidence type="ECO:0000256" key="1">
    <source>
        <dbReference type="ARBA" id="ARBA00006484"/>
    </source>
</evidence>
<dbReference type="CDD" id="cd05233">
    <property type="entry name" value="SDR_c"/>
    <property type="match status" value="1"/>
</dbReference>
<dbReference type="InterPro" id="IPR002347">
    <property type="entry name" value="SDR_fam"/>
</dbReference>
<dbReference type="SUPFAM" id="SSF51735">
    <property type="entry name" value="NAD(P)-binding Rossmann-fold domains"/>
    <property type="match status" value="1"/>
</dbReference>
<proteinExistence type="inferred from homology"/>
<protein>
    <submittedName>
        <fullName evidence="2">SDR family oxidoreductase</fullName>
    </submittedName>
</protein>
<evidence type="ECO:0000313" key="2">
    <source>
        <dbReference type="EMBL" id="MBI3127697.1"/>
    </source>
</evidence>
<dbReference type="EMBL" id="JACPUR010000019">
    <property type="protein sequence ID" value="MBI3127697.1"/>
    <property type="molecule type" value="Genomic_DNA"/>
</dbReference>
<comment type="similarity">
    <text evidence="1">Belongs to the short-chain dehydrogenases/reductases (SDR) family.</text>
</comment>
<organism evidence="2 3">
    <name type="scientific">Tectimicrobiota bacterium</name>
    <dbReference type="NCBI Taxonomy" id="2528274"/>
    <lineage>
        <taxon>Bacteria</taxon>
        <taxon>Pseudomonadati</taxon>
        <taxon>Nitrospinota/Tectimicrobiota group</taxon>
        <taxon>Candidatus Tectimicrobiota</taxon>
    </lineage>
</organism>
<dbReference type="AlphaFoldDB" id="A0A932I0U3"/>
<dbReference type="PRINTS" id="PR00081">
    <property type="entry name" value="GDHRDH"/>
</dbReference>
<dbReference type="Pfam" id="PF13561">
    <property type="entry name" value="adh_short_C2"/>
    <property type="match status" value="1"/>
</dbReference>
<dbReference type="Proteomes" id="UP000782312">
    <property type="component" value="Unassembled WGS sequence"/>
</dbReference>
<dbReference type="NCBIfam" id="NF005559">
    <property type="entry name" value="PRK07231.1"/>
    <property type="match status" value="1"/>
</dbReference>
<dbReference type="InterPro" id="IPR036291">
    <property type="entry name" value="NAD(P)-bd_dom_sf"/>
</dbReference>
<dbReference type="PANTHER" id="PTHR43943">
    <property type="entry name" value="DEHYDROGENASE/REDUCTASE (SDR FAMILY) MEMBER 4"/>
    <property type="match status" value="1"/>
</dbReference>
<name>A0A932I0U3_UNCTE</name>
<dbReference type="FunFam" id="3.40.50.720:FF:000084">
    <property type="entry name" value="Short-chain dehydrogenase reductase"/>
    <property type="match status" value="1"/>
</dbReference>
<evidence type="ECO:0000313" key="3">
    <source>
        <dbReference type="Proteomes" id="UP000782312"/>
    </source>
</evidence>
<sequence length="250" mass="26483">MEFEGKVALITGGAQGIGAATARRFAGEGASVVVADLDAARLGKLEAEIARTGGRVRGITADCGKKEGIERMISAAVEGHGGLDILVCGAIYRPTKPFLEVTEADLDLAWQVNIKGYFLSVQRAVPEFRKRGGGKVVLISSTFGFAGAPNFSVYCTCKGAVVNMARALAHDLARENINVNAVAPGPIMTEGMRELIRNDPSIEKHRTAGMPLPRFGEPEEIAEAILFLASPRSGYMHGHNMVVDGGYLAV</sequence>
<comment type="caution">
    <text evidence="2">The sequence shown here is derived from an EMBL/GenBank/DDBJ whole genome shotgun (WGS) entry which is preliminary data.</text>
</comment>
<gene>
    <name evidence="2" type="ORF">HYZ11_08855</name>
</gene>
<dbReference type="PROSITE" id="PS00061">
    <property type="entry name" value="ADH_SHORT"/>
    <property type="match status" value="1"/>
</dbReference>
<dbReference type="InterPro" id="IPR020904">
    <property type="entry name" value="Sc_DH/Rdtase_CS"/>
</dbReference>
<dbReference type="PANTHER" id="PTHR43943:SF2">
    <property type="entry name" value="DEHYDROGENASE_REDUCTASE 4"/>
    <property type="match status" value="1"/>
</dbReference>
<reference evidence="2" key="1">
    <citation type="submission" date="2020-07" db="EMBL/GenBank/DDBJ databases">
        <title>Huge and variable diversity of episymbiotic CPR bacteria and DPANN archaea in groundwater ecosystems.</title>
        <authorList>
            <person name="He C.Y."/>
            <person name="Keren R."/>
            <person name="Whittaker M."/>
            <person name="Farag I.F."/>
            <person name="Doudna J."/>
            <person name="Cate J.H.D."/>
            <person name="Banfield J.F."/>
        </authorList>
    </citation>
    <scope>NUCLEOTIDE SEQUENCE</scope>
    <source>
        <strain evidence="2">NC_groundwater_763_Ag_S-0.2um_68_21</strain>
    </source>
</reference>